<dbReference type="AlphaFoldDB" id="A0A6H1U2K7"/>
<keyword evidence="4" id="KW-1185">Reference proteome</keyword>
<evidence type="ECO:0000256" key="2">
    <source>
        <dbReference type="SAM" id="Phobius"/>
    </source>
</evidence>
<keyword evidence="2" id="KW-1133">Transmembrane helix</keyword>
<name>A0A6H1U2K7_9CYAN</name>
<dbReference type="InterPro" id="IPR021883">
    <property type="entry name" value="LPA1-like"/>
</dbReference>
<dbReference type="Proteomes" id="UP000500857">
    <property type="component" value="Chromosome"/>
</dbReference>
<sequence>MSDPHSDRPRHRSKGARDLDPEKYARLKAEVKAPYRGLRKFIYGVCAASGAIGAFVFFAKLLAGRDLSSTVPNFFFQLGVVALMVWLFRIDRERN</sequence>
<dbReference type="KEGG" id="oxy:HCG48_22950"/>
<evidence type="ECO:0000313" key="4">
    <source>
        <dbReference type="Proteomes" id="UP000500857"/>
    </source>
</evidence>
<protein>
    <submittedName>
        <fullName evidence="3">DUF3493 domain-containing protein</fullName>
    </submittedName>
</protein>
<evidence type="ECO:0000256" key="1">
    <source>
        <dbReference type="SAM" id="MobiDB-lite"/>
    </source>
</evidence>
<evidence type="ECO:0000313" key="3">
    <source>
        <dbReference type="EMBL" id="QIZ73102.1"/>
    </source>
</evidence>
<dbReference type="EMBL" id="CP051167">
    <property type="protein sequence ID" value="QIZ73102.1"/>
    <property type="molecule type" value="Genomic_DNA"/>
</dbReference>
<feature type="transmembrane region" description="Helical" evidence="2">
    <location>
        <begin position="41"/>
        <end position="62"/>
    </location>
</feature>
<gene>
    <name evidence="3" type="ORF">HCG48_22950</name>
</gene>
<dbReference type="Pfam" id="PF11998">
    <property type="entry name" value="DUF3493"/>
    <property type="match status" value="1"/>
</dbReference>
<dbReference type="RefSeq" id="WP_168571248.1">
    <property type="nucleotide sequence ID" value="NZ_CP051167.1"/>
</dbReference>
<accession>A0A6H1U2K7</accession>
<organism evidence="3 4">
    <name type="scientific">Oxynema aestuarii AP17</name>
    <dbReference type="NCBI Taxonomy" id="2064643"/>
    <lineage>
        <taxon>Bacteria</taxon>
        <taxon>Bacillati</taxon>
        <taxon>Cyanobacteriota</taxon>
        <taxon>Cyanophyceae</taxon>
        <taxon>Oscillatoriophycideae</taxon>
        <taxon>Oscillatoriales</taxon>
        <taxon>Oscillatoriaceae</taxon>
        <taxon>Oxynema</taxon>
        <taxon>Oxynema aestuarii</taxon>
    </lineage>
</organism>
<keyword evidence="2" id="KW-0812">Transmembrane</keyword>
<reference evidence="3 4" key="1">
    <citation type="submission" date="2020-04" db="EMBL/GenBank/DDBJ databases">
        <authorList>
            <person name="Basu S."/>
            <person name="Maruthanayagam V."/>
            <person name="Chakraborty S."/>
            <person name="Pramanik A."/>
            <person name="Mukherjee J."/>
            <person name="Brink B."/>
        </authorList>
    </citation>
    <scope>NUCLEOTIDE SEQUENCE [LARGE SCALE GENOMIC DNA]</scope>
    <source>
        <strain evidence="3 4">AP17</strain>
    </source>
</reference>
<feature type="region of interest" description="Disordered" evidence="1">
    <location>
        <begin position="1"/>
        <end position="21"/>
    </location>
</feature>
<keyword evidence="2" id="KW-0472">Membrane</keyword>
<feature type="transmembrane region" description="Helical" evidence="2">
    <location>
        <begin position="74"/>
        <end position="90"/>
    </location>
</feature>
<proteinExistence type="predicted"/>